<organism evidence="1 3">
    <name type="scientific">Xenorhabdus ehlersii</name>
    <dbReference type="NCBI Taxonomy" id="290111"/>
    <lineage>
        <taxon>Bacteria</taxon>
        <taxon>Pseudomonadati</taxon>
        <taxon>Pseudomonadota</taxon>
        <taxon>Gammaproteobacteria</taxon>
        <taxon>Enterobacterales</taxon>
        <taxon>Morganellaceae</taxon>
        <taxon>Xenorhabdus</taxon>
    </lineage>
</organism>
<dbReference type="OrthoDB" id="6460809at2"/>
<evidence type="ECO:0000313" key="1">
    <source>
        <dbReference type="EMBL" id="PHM24655.1"/>
    </source>
</evidence>
<name>A0A2D0IRX9_9GAMM</name>
<accession>A0A2D0IRX9</accession>
<protein>
    <recommendedName>
        <fullName evidence="5">Inverse autotransporter beta-barrel domain-containing protein</fullName>
    </recommendedName>
</protein>
<evidence type="ECO:0008006" key="5">
    <source>
        <dbReference type="Google" id="ProtNLM"/>
    </source>
</evidence>
<gene>
    <name evidence="2" type="ORF">BDE27_1509</name>
    <name evidence="1" type="ORF">Xehl_01905</name>
</gene>
<dbReference type="EMBL" id="RAQI01000002">
    <property type="protein sequence ID" value="RKE91293.1"/>
    <property type="molecule type" value="Genomic_DNA"/>
</dbReference>
<dbReference type="Proteomes" id="UP000225605">
    <property type="component" value="Unassembled WGS sequence"/>
</dbReference>
<evidence type="ECO:0000313" key="4">
    <source>
        <dbReference type="Proteomes" id="UP000283568"/>
    </source>
</evidence>
<reference evidence="2 4" key="2">
    <citation type="submission" date="2018-09" db="EMBL/GenBank/DDBJ databases">
        <title>Genomic Encyclopedia of Archaeal and Bacterial Type Strains, Phase II (KMG-II): from individual species to whole genera.</title>
        <authorList>
            <person name="Goeker M."/>
        </authorList>
    </citation>
    <scope>NUCLEOTIDE SEQUENCE [LARGE SCALE GENOMIC DNA]</scope>
    <source>
        <strain evidence="2 4">DSM 16337</strain>
    </source>
</reference>
<reference evidence="1 3" key="1">
    <citation type="journal article" date="2017" name="Nat. Microbiol.">
        <title>Natural product diversity associated with the nematode symbionts Photorhabdus and Xenorhabdus.</title>
        <authorList>
            <person name="Tobias N.J."/>
            <person name="Wolff H."/>
            <person name="Djahanschiri B."/>
            <person name="Grundmann F."/>
            <person name="Kronenwerth M."/>
            <person name="Shi Y.M."/>
            <person name="Simonyi S."/>
            <person name="Grun P."/>
            <person name="Shapiro-Ilan D."/>
            <person name="Pidot S.J."/>
            <person name="Stinear T.P."/>
            <person name="Ebersberger I."/>
            <person name="Bode H.B."/>
        </authorList>
    </citation>
    <scope>NUCLEOTIDE SEQUENCE [LARGE SCALE GENOMIC DNA]</scope>
    <source>
        <strain evidence="1 3">DSM 16337</strain>
    </source>
</reference>
<evidence type="ECO:0000313" key="3">
    <source>
        <dbReference type="Proteomes" id="UP000225605"/>
    </source>
</evidence>
<dbReference type="AlphaFoldDB" id="A0A2D0IRX9"/>
<dbReference type="EMBL" id="NIBT01000008">
    <property type="protein sequence ID" value="PHM24655.1"/>
    <property type="molecule type" value="Genomic_DNA"/>
</dbReference>
<proteinExistence type="predicted"/>
<keyword evidence="4" id="KW-1185">Reference proteome</keyword>
<dbReference type="RefSeq" id="WP_099132222.1">
    <property type="nucleotide sequence ID" value="NZ_CAWNOJ010000097.1"/>
</dbReference>
<evidence type="ECO:0000313" key="2">
    <source>
        <dbReference type="EMBL" id="RKE91293.1"/>
    </source>
</evidence>
<comment type="caution">
    <text evidence="1">The sequence shown here is derived from an EMBL/GenBank/DDBJ whole genome shotgun (WGS) entry which is preliminary data.</text>
</comment>
<dbReference type="Proteomes" id="UP000283568">
    <property type="component" value="Unassembled WGS sequence"/>
</dbReference>
<sequence length="619" mass="68656">MASNKITTSVESGSDLVIGESFILDIILTSDSPISSDASVELIPYGGIGLHRNIPPIVLSENDKKGTISVELRVDNYVVENSKIQLDIQPNSAATGFEKTSVFYYAKTVDITSVQLAVGADYLDMPTEINDPPGGRYFVKVGTVKTAITNKDNTTKLSGTPVNILDTPDRSFDKVDFYQDDKHTKIPIRKIGSKRGFIINTDPHGKLNFYIYAKQESSVVLTLYSQIFGATGEISADKTLYILNSDQKNVNSMDSLSAPIIVEVNNNVLHNDGSSFGFSVNIPPYDNAEGGDTIFFFINGKMIDNPHRLLNPDHLGMPFITLPYSVFSENKENVNFYYSVIKESADRLVSDSLEFTYTKYIPPADNVYEKCQIYSSLGVGEDNLITENDIINYKTISHYKDNANHEGLFVKVIGTSDLNDKTRIPLGSKVILNLHIHSKLKKLDKSFEPEIMPATVGDDGVTNHVIIGIPQLYLAYHDEFDINDQGEIYFSYAVDIDNVKVISQIWKGKINTVPLDEVELIITGYQPIGDGYEILTIQINDRQTSKLIKNIPISYKIEQAINMSNVPEIASNSDTIQSMTTNEYGQFKINLQGQKGGYGIITVTANNFGGNIKHTMGQY</sequence>